<dbReference type="Gene3D" id="3.40.50.2300">
    <property type="match status" value="1"/>
</dbReference>
<keyword evidence="4" id="KW-1185">Reference proteome</keyword>
<reference evidence="3 4" key="1">
    <citation type="submission" date="2020-12" db="EMBL/GenBank/DDBJ databases">
        <title>Microbacterium sp. HY060.</title>
        <authorList>
            <person name="Zhou J."/>
        </authorList>
    </citation>
    <scope>NUCLEOTIDE SEQUENCE [LARGE SCALE GENOMIC DNA]</scope>
    <source>
        <strain evidence="3 4">HY60</strain>
    </source>
</reference>
<keyword evidence="1" id="KW-0808">Transferase</keyword>
<sequence length="91" mass="9612">MKRIVTLCGVGIGTAGILKVNAERVLTRLGIDATVTATDVAHVQEDAADAQVILTSPELVKHIGPTFADVVEVNSYVDLDEIERKLDAALG</sequence>
<dbReference type="EMBL" id="CP061169">
    <property type="protein sequence ID" value="QPZ39346.1"/>
    <property type="molecule type" value="Genomic_DNA"/>
</dbReference>
<dbReference type="CDD" id="cd05563">
    <property type="entry name" value="PTS_IIB_ascorbate"/>
    <property type="match status" value="1"/>
</dbReference>
<name>A0ABX6YLR8_9MICO</name>
<evidence type="ECO:0000313" key="4">
    <source>
        <dbReference type="Proteomes" id="UP000662814"/>
    </source>
</evidence>
<organism evidence="3 4">
    <name type="scientific">Paramicrobacterium chengjingii</name>
    <dbReference type="NCBI Taxonomy" id="2769067"/>
    <lineage>
        <taxon>Bacteria</taxon>
        <taxon>Bacillati</taxon>
        <taxon>Actinomycetota</taxon>
        <taxon>Actinomycetes</taxon>
        <taxon>Micrococcales</taxon>
        <taxon>Microbacteriaceae</taxon>
        <taxon>Paramicrobacterium</taxon>
    </lineage>
</organism>
<evidence type="ECO:0000313" key="3">
    <source>
        <dbReference type="EMBL" id="QPZ39346.1"/>
    </source>
</evidence>
<feature type="domain" description="Phosphotransferase system EIIB component type 2/3" evidence="2">
    <location>
        <begin position="3"/>
        <end position="87"/>
    </location>
</feature>
<keyword evidence="3" id="KW-0813">Transport</keyword>
<dbReference type="SUPFAM" id="SSF52794">
    <property type="entry name" value="PTS system IIB component-like"/>
    <property type="match status" value="1"/>
</dbReference>
<accession>A0ABX6YLR8</accession>
<dbReference type="RefSeq" id="WP_166988653.1">
    <property type="nucleotide sequence ID" value="NZ_CP061169.1"/>
</dbReference>
<evidence type="ECO:0000256" key="1">
    <source>
        <dbReference type="ARBA" id="ARBA00022679"/>
    </source>
</evidence>
<evidence type="ECO:0000259" key="2">
    <source>
        <dbReference type="Pfam" id="PF02302"/>
    </source>
</evidence>
<dbReference type="InterPro" id="IPR003501">
    <property type="entry name" value="PTS_EIIB_2/3"/>
</dbReference>
<keyword evidence="3" id="KW-0762">Sugar transport</keyword>
<gene>
    <name evidence="3" type="ORF">HCR76_04600</name>
</gene>
<dbReference type="Proteomes" id="UP000662814">
    <property type="component" value="Chromosome"/>
</dbReference>
<dbReference type="Pfam" id="PF02302">
    <property type="entry name" value="PTS_IIB"/>
    <property type="match status" value="1"/>
</dbReference>
<dbReference type="InterPro" id="IPR036095">
    <property type="entry name" value="PTS_EIIB-like_sf"/>
</dbReference>
<proteinExistence type="predicted"/>
<protein>
    <submittedName>
        <fullName evidence="3">PTS sugar transporter subunit IIB</fullName>
    </submittedName>
</protein>